<dbReference type="InterPro" id="IPR035919">
    <property type="entry name" value="EAL_sf"/>
</dbReference>
<dbReference type="InterPro" id="IPR001633">
    <property type="entry name" value="EAL_dom"/>
</dbReference>
<dbReference type="PATRIC" id="fig|1172194.4.peg.2152"/>
<dbReference type="RefSeq" id="WP_007185171.1">
    <property type="nucleotide sequence ID" value="NZ_AKGD01000001.1"/>
</dbReference>
<dbReference type="InterPro" id="IPR052155">
    <property type="entry name" value="Biofilm_reg_signaling"/>
</dbReference>
<dbReference type="InterPro" id="IPR000160">
    <property type="entry name" value="GGDEF_dom"/>
</dbReference>
<dbReference type="SUPFAM" id="SSF55073">
    <property type="entry name" value="Nucleotide cyclase"/>
    <property type="match status" value="1"/>
</dbReference>
<dbReference type="Gene3D" id="3.30.450.20">
    <property type="entry name" value="PAS domain"/>
    <property type="match status" value="1"/>
</dbReference>
<dbReference type="InterPro" id="IPR035965">
    <property type="entry name" value="PAS-like_dom_sf"/>
</dbReference>
<dbReference type="SMART" id="SM00052">
    <property type="entry name" value="EAL"/>
    <property type="match status" value="1"/>
</dbReference>
<dbReference type="NCBIfam" id="TIGR00254">
    <property type="entry name" value="GGDEF"/>
    <property type="match status" value="1"/>
</dbReference>
<feature type="transmembrane region" description="Helical" evidence="1">
    <location>
        <begin position="148"/>
        <end position="172"/>
    </location>
</feature>
<dbReference type="OrthoDB" id="9799509at2"/>
<sequence>MRPLKSLSISVKTLAWVLIASLAAFVAITGGTYAYQRSRLLDEAHEAALQSVLQSRDAIAQELAQGDVESLRAFLAGLVQTGAIVSIELVVQRNTLLRSNRRDGVANREIDRSWQLDLPDASGRRIGQLRVYESYTSIRERIRSDASLLVMIELLQIAGLSAVILLIVYRLITRHLSAIVDDLQTLQRPGAIGLIGWSRRSGWRDELDELVDALNRFHLGQAKAETELRQRIAETETTLAALTSGVVTLDRHGQLIYLNEAARWRLGLVDRNVPRRHFRSLFTLIDEADGSDRSALIEETIGTRDNRSMRGTLSLCPVGTRAPSFCAELSLMPTIDTGEVALIVVFRDISNEIARERQIEFQAFHDSLTRLGNRSLLLEKLPFEIQRARSAGGRVAVLFIDLDNFKLINDNLGHGTGDLLLRELGERLRASVRAPAWATRHGGDEFIVVMPSPGDDAAVAAYAEALMSEIRRPYRVAGNDLRVSCSIGISLFPEHGDGYNELISRADLGMFAAKKLGRNTVALFDDRLQQQARKRLVIAEALKTALDGDEFSLAFQPMFALASGRLASAEVLLRWDCPSLGRVSPALFIPIAEETGLIVDIGDWVLRGAAATAMRWRKRLGREVVLAVNVSALQFQSPRLLATLSELVRESADYAQLLSLEITESALVGDLGDLSDKLRTIRELGFRIAIDDFGTGYSSLSYLKNLPIDALKIDREFIRDLHVNAQDVAIVSAIIQLGRSLGYEIVAEGIETAEAVRLLRELQCDVAQGHHYAVAAPEEQILRQLEHWLDRAPNALRPPTLI</sequence>
<dbReference type="Gene3D" id="3.30.70.270">
    <property type="match status" value="1"/>
</dbReference>
<keyword evidence="1" id="KW-1133">Transmembrane helix</keyword>
<feature type="domain" description="PAS" evidence="2">
    <location>
        <begin position="231"/>
        <end position="304"/>
    </location>
</feature>
<dbReference type="SMART" id="SM00267">
    <property type="entry name" value="GGDEF"/>
    <property type="match status" value="1"/>
</dbReference>
<dbReference type="InterPro" id="IPR043128">
    <property type="entry name" value="Rev_trsase/Diguanyl_cyclase"/>
</dbReference>
<dbReference type="Pfam" id="PF00563">
    <property type="entry name" value="EAL"/>
    <property type="match status" value="1"/>
</dbReference>
<dbReference type="EMBL" id="AKGD01000001">
    <property type="protein sequence ID" value="EIT72091.1"/>
    <property type="molecule type" value="Genomic_DNA"/>
</dbReference>
<dbReference type="PANTHER" id="PTHR44757">
    <property type="entry name" value="DIGUANYLATE CYCLASE DGCP"/>
    <property type="match status" value="1"/>
</dbReference>
<dbReference type="CDD" id="cd01949">
    <property type="entry name" value="GGDEF"/>
    <property type="match status" value="1"/>
</dbReference>
<gene>
    <name evidence="5" type="ORF">WQQ_22280</name>
</gene>
<evidence type="ECO:0000259" key="3">
    <source>
        <dbReference type="PROSITE" id="PS50883"/>
    </source>
</evidence>
<protein>
    <submittedName>
        <fullName evidence="5">Uncharacterized protein</fullName>
    </submittedName>
</protein>
<reference evidence="5 6" key="1">
    <citation type="journal article" date="2012" name="J. Bacteriol.">
        <title>Genome Sequence of n-Alkane-Degrading Hydrocarboniphaga effusa Strain AP103T (ATCC BAA-332T).</title>
        <authorList>
            <person name="Chang H.K."/>
            <person name="Zylstra G.J."/>
            <person name="Chae J.C."/>
        </authorList>
    </citation>
    <scope>NUCLEOTIDE SEQUENCE [LARGE SCALE GENOMIC DNA]</scope>
    <source>
        <strain evidence="5 6">AP103</strain>
    </source>
</reference>
<dbReference type="PROSITE" id="PS50883">
    <property type="entry name" value="EAL"/>
    <property type="match status" value="1"/>
</dbReference>
<dbReference type="Pfam" id="PF00990">
    <property type="entry name" value="GGDEF"/>
    <property type="match status" value="1"/>
</dbReference>
<feature type="transmembrane region" description="Helical" evidence="1">
    <location>
        <begin position="14"/>
        <end position="35"/>
    </location>
</feature>
<keyword evidence="1" id="KW-0472">Membrane</keyword>
<dbReference type="CDD" id="cd01948">
    <property type="entry name" value="EAL"/>
    <property type="match status" value="1"/>
</dbReference>
<dbReference type="Gene3D" id="3.20.20.450">
    <property type="entry name" value="EAL domain"/>
    <property type="match status" value="1"/>
</dbReference>
<proteinExistence type="predicted"/>
<feature type="transmembrane region" description="Helical" evidence="1">
    <location>
        <begin position="73"/>
        <end position="91"/>
    </location>
</feature>
<dbReference type="SUPFAM" id="SSF55785">
    <property type="entry name" value="PYP-like sensor domain (PAS domain)"/>
    <property type="match status" value="1"/>
</dbReference>
<dbReference type="InterPro" id="IPR000014">
    <property type="entry name" value="PAS"/>
</dbReference>
<evidence type="ECO:0000313" key="5">
    <source>
        <dbReference type="EMBL" id="EIT72091.1"/>
    </source>
</evidence>
<feature type="domain" description="GGDEF" evidence="4">
    <location>
        <begin position="393"/>
        <end position="526"/>
    </location>
</feature>
<dbReference type="PROSITE" id="PS50887">
    <property type="entry name" value="GGDEF"/>
    <property type="match status" value="1"/>
</dbReference>
<dbReference type="STRING" id="1172194.WQQ_22280"/>
<accession>I8I619</accession>
<comment type="caution">
    <text evidence="5">The sequence shown here is derived from an EMBL/GenBank/DDBJ whole genome shotgun (WGS) entry which is preliminary data.</text>
</comment>
<evidence type="ECO:0000256" key="1">
    <source>
        <dbReference type="SAM" id="Phobius"/>
    </source>
</evidence>
<dbReference type="SUPFAM" id="SSF141868">
    <property type="entry name" value="EAL domain-like"/>
    <property type="match status" value="1"/>
</dbReference>
<dbReference type="AlphaFoldDB" id="I8I619"/>
<dbReference type="PANTHER" id="PTHR44757:SF2">
    <property type="entry name" value="BIOFILM ARCHITECTURE MAINTENANCE PROTEIN MBAA"/>
    <property type="match status" value="1"/>
</dbReference>
<evidence type="ECO:0000313" key="6">
    <source>
        <dbReference type="Proteomes" id="UP000003704"/>
    </source>
</evidence>
<name>I8I619_9GAMM</name>
<dbReference type="Proteomes" id="UP000003704">
    <property type="component" value="Unassembled WGS sequence"/>
</dbReference>
<dbReference type="PROSITE" id="PS50112">
    <property type="entry name" value="PAS"/>
    <property type="match status" value="1"/>
</dbReference>
<dbReference type="InterPro" id="IPR029787">
    <property type="entry name" value="Nucleotide_cyclase"/>
</dbReference>
<keyword evidence="1" id="KW-0812">Transmembrane</keyword>
<organism evidence="5 6">
    <name type="scientific">Hydrocarboniphaga effusa AP103</name>
    <dbReference type="NCBI Taxonomy" id="1172194"/>
    <lineage>
        <taxon>Bacteria</taxon>
        <taxon>Pseudomonadati</taxon>
        <taxon>Pseudomonadota</taxon>
        <taxon>Gammaproteobacteria</taxon>
        <taxon>Nevskiales</taxon>
        <taxon>Nevskiaceae</taxon>
        <taxon>Hydrocarboniphaga</taxon>
    </lineage>
</organism>
<evidence type="ECO:0000259" key="2">
    <source>
        <dbReference type="PROSITE" id="PS50112"/>
    </source>
</evidence>
<evidence type="ECO:0000259" key="4">
    <source>
        <dbReference type="PROSITE" id="PS50887"/>
    </source>
</evidence>
<keyword evidence="6" id="KW-1185">Reference proteome</keyword>
<feature type="domain" description="EAL" evidence="3">
    <location>
        <begin position="535"/>
        <end position="789"/>
    </location>
</feature>